<dbReference type="Proteomes" id="UP001174136">
    <property type="component" value="Unassembled WGS sequence"/>
</dbReference>
<evidence type="ECO:0000313" key="13">
    <source>
        <dbReference type="EMBL" id="KAK0142539.1"/>
    </source>
</evidence>
<keyword evidence="14" id="KW-1185">Reference proteome</keyword>
<feature type="binding site" evidence="10">
    <location>
        <position position="507"/>
    </location>
    <ligand>
        <name>Zn(2+)</name>
        <dbReference type="ChEBI" id="CHEBI:29105"/>
        <label>2</label>
    </ligand>
</feature>
<keyword evidence="6 12" id="KW-0378">Hydrolase</keyword>
<dbReference type="Pfam" id="PF00245">
    <property type="entry name" value="Alk_phosphatase"/>
    <property type="match status" value="2"/>
</dbReference>
<gene>
    <name evidence="13" type="primary">PPB_0</name>
    <name evidence="13" type="ORF">N1851_019533</name>
</gene>
<feature type="binding site" evidence="10">
    <location>
        <position position="506"/>
    </location>
    <ligand>
        <name>Zn(2+)</name>
        <dbReference type="ChEBI" id="CHEBI:29105"/>
        <label>2</label>
    </ligand>
</feature>
<keyword evidence="4" id="KW-0449">Lipoprotein</keyword>
<dbReference type="PANTHER" id="PTHR11596:SF90">
    <property type="entry name" value="ALKALINE PHOSPHATASE"/>
    <property type="match status" value="1"/>
</dbReference>
<accession>A0AA47MM35</accession>
<feature type="binding site" evidence="10">
    <location>
        <position position="597"/>
    </location>
    <ligand>
        <name>Zn(2+)</name>
        <dbReference type="ChEBI" id="CHEBI:29105"/>
        <label>2</label>
    </ligand>
</feature>
<keyword evidence="7 10" id="KW-0862">Zinc</keyword>
<comment type="similarity">
    <text evidence="2 11">Belongs to the alkaline phosphatase family.</text>
</comment>
<evidence type="ECO:0000256" key="4">
    <source>
        <dbReference type="ARBA" id="ARBA00022622"/>
    </source>
</evidence>
<dbReference type="GO" id="GO:0004035">
    <property type="term" value="F:alkaline phosphatase activity"/>
    <property type="evidence" value="ECO:0007669"/>
    <property type="project" value="UniProtKB-EC"/>
</dbReference>
<evidence type="ECO:0000256" key="10">
    <source>
        <dbReference type="PIRSR" id="PIRSR601952-2"/>
    </source>
</evidence>
<feature type="binding site" evidence="10">
    <location>
        <position position="162"/>
    </location>
    <ligand>
        <name>Mg(2+)</name>
        <dbReference type="ChEBI" id="CHEBI:18420"/>
    </ligand>
</feature>
<feature type="binding site" evidence="10">
    <location>
        <position position="465"/>
    </location>
    <ligand>
        <name>Zn(2+)</name>
        <dbReference type="ChEBI" id="CHEBI:29105"/>
        <label>2</label>
    </ligand>
</feature>
<protein>
    <recommendedName>
        <fullName evidence="3 12">Alkaline phosphatase</fullName>
        <ecNumber evidence="3 12">3.1.3.1</ecNumber>
    </recommendedName>
</protein>
<dbReference type="Gene3D" id="3.40.720.10">
    <property type="entry name" value="Alkaline Phosphatase, subunit A"/>
    <property type="match status" value="2"/>
</dbReference>
<organism evidence="13 14">
    <name type="scientific">Merluccius polli</name>
    <name type="common">Benguela hake</name>
    <name type="synonym">Merluccius cadenati</name>
    <dbReference type="NCBI Taxonomy" id="89951"/>
    <lineage>
        <taxon>Eukaryota</taxon>
        <taxon>Metazoa</taxon>
        <taxon>Chordata</taxon>
        <taxon>Craniata</taxon>
        <taxon>Vertebrata</taxon>
        <taxon>Euteleostomi</taxon>
        <taxon>Actinopterygii</taxon>
        <taxon>Neopterygii</taxon>
        <taxon>Teleostei</taxon>
        <taxon>Neoteleostei</taxon>
        <taxon>Acanthomorphata</taxon>
        <taxon>Zeiogadaria</taxon>
        <taxon>Gadariae</taxon>
        <taxon>Gadiformes</taxon>
        <taxon>Gadoidei</taxon>
        <taxon>Merlucciidae</taxon>
        <taxon>Merluccius</taxon>
    </lineage>
</organism>
<dbReference type="PROSITE" id="PS00123">
    <property type="entry name" value="ALKALINE_PHOSPHATASE"/>
    <property type="match status" value="1"/>
</dbReference>
<dbReference type="CDD" id="cd16012">
    <property type="entry name" value="ALP"/>
    <property type="match status" value="1"/>
</dbReference>
<feature type="binding site" evidence="10">
    <location>
        <position position="49"/>
    </location>
    <ligand>
        <name>Zn(2+)</name>
        <dbReference type="ChEBI" id="CHEBI:29105"/>
        <label>2</label>
    </ligand>
</feature>
<evidence type="ECO:0000256" key="1">
    <source>
        <dbReference type="ARBA" id="ARBA00004609"/>
    </source>
</evidence>
<dbReference type="AlphaFoldDB" id="A0AA47MM35"/>
<keyword evidence="4" id="KW-0325">Glycoprotein</keyword>
<sequence>MSVLAVRDAEQEKEPRFWNEWAQKTLAKALSLQTLNKNKAQNLILFLGDGMGVATVTAARILKGQLKGQSGEEGQLEMDKFPFVALSKTYNTNAQVADSAGTATAYLCGVKANEGTVGVSAAAVRAQCNTTQGNEVTSILKWAKDAGKSVGIVTTTRVNHATPSAAYAHCVERDWYSDNEMPADALRGGCKDIALQLFENIPDINVIMGGGRKYMYPKNTSDVEYPGQTKHSGTRRDNRNLVQEWVDRMGDKKAHYVWNKKDLLSLNPSKVEYLLGLFEPADLTYDLERNTDTDPSLSEMVEVAIKILRNNPNGFYLLVEEPQGRWRVLNLTLTLGTETQGRQRVLTLTLTLGTEPQGRWRVLTLTLTLGTEPQGRWWVLNLTLTLGTETQGRRRVLTLTLTLGTEPQGHWQVLNLTLSLGTEPQGHWRVLNLTLTLGTETQGRWWVLNLTLTLGTEPQGRGRIDHGHHEGKAKQALHEAVEMDRAIGRADLMTSTLDTLTVVTADHSHVFGFGGYTYRGNSIFGLSPLMSDVDQKPFTAIVYGNGPGYKIVNGVRENVSTTDYRKNVAMETQFITLVCEDNNYLAQAAVPLSAETHGGEDVAVFSKGPMAHLLHGVHEQNYIPHAMAYAACIGQNRAHCQSSGGGATLSPALSAVVGLVAATRLLC</sequence>
<evidence type="ECO:0000256" key="6">
    <source>
        <dbReference type="ARBA" id="ARBA00022801"/>
    </source>
</evidence>
<dbReference type="SMART" id="SM00098">
    <property type="entry name" value="alkPPc"/>
    <property type="match status" value="1"/>
</dbReference>
<dbReference type="InterPro" id="IPR017850">
    <property type="entry name" value="Alkaline_phosphatase_core_sf"/>
</dbReference>
<evidence type="ECO:0000256" key="5">
    <source>
        <dbReference type="ARBA" id="ARBA00022723"/>
    </source>
</evidence>
<evidence type="ECO:0000256" key="2">
    <source>
        <dbReference type="ARBA" id="ARBA00005984"/>
    </source>
</evidence>
<comment type="cofactor">
    <cofactor evidence="10">
        <name>Mg(2+)</name>
        <dbReference type="ChEBI" id="CHEBI:18420"/>
    </cofactor>
    <text evidence="10">Binds 1 Mg(2+) ion.</text>
</comment>
<comment type="cofactor">
    <cofactor evidence="10">
        <name>Zn(2+)</name>
        <dbReference type="ChEBI" id="CHEBI:29105"/>
    </cofactor>
    <text evidence="10">Binds 2 Zn(2+) ions.</text>
</comment>
<reference evidence="13" key="1">
    <citation type="journal article" date="2023" name="Front. Mar. Sci.">
        <title>A new Merluccius polli reference genome to investigate the effects of global change in West African waters.</title>
        <authorList>
            <person name="Mateo J.L."/>
            <person name="Blanco-Fernandez C."/>
            <person name="Garcia-Vazquez E."/>
            <person name="Machado-Schiaffino G."/>
        </authorList>
    </citation>
    <scope>NUCLEOTIDE SEQUENCE</scope>
    <source>
        <strain evidence="13">C29</strain>
        <tissue evidence="13">Fin</tissue>
    </source>
</reference>
<dbReference type="GO" id="GO:0098552">
    <property type="term" value="C:side of membrane"/>
    <property type="evidence" value="ECO:0007669"/>
    <property type="project" value="UniProtKB-KW"/>
</dbReference>
<evidence type="ECO:0000256" key="11">
    <source>
        <dbReference type="RuleBase" id="RU003946"/>
    </source>
</evidence>
<feature type="binding site" evidence="10">
    <location>
        <position position="469"/>
    </location>
    <ligand>
        <name>Zn(2+)</name>
        <dbReference type="ChEBI" id="CHEBI:29105"/>
        <label>2</label>
    </ligand>
</feature>
<name>A0AA47MM35_MERPO</name>
<evidence type="ECO:0000256" key="3">
    <source>
        <dbReference type="ARBA" id="ARBA00012647"/>
    </source>
</evidence>
<keyword evidence="5 10" id="KW-0479">Metal-binding</keyword>
<dbReference type="EMBL" id="JAOPHQ010003558">
    <property type="protein sequence ID" value="KAK0142539.1"/>
    <property type="molecule type" value="Genomic_DNA"/>
</dbReference>
<evidence type="ECO:0000313" key="14">
    <source>
        <dbReference type="Proteomes" id="UP001174136"/>
    </source>
</evidence>
<dbReference type="EC" id="3.1.3.1" evidence="3 12"/>
<keyword evidence="8 10" id="KW-0460">Magnesium</keyword>
<comment type="catalytic activity">
    <reaction evidence="12">
        <text>a phosphate monoester + H2O = an alcohol + phosphate</text>
        <dbReference type="Rhea" id="RHEA:15017"/>
        <dbReference type="ChEBI" id="CHEBI:15377"/>
        <dbReference type="ChEBI" id="CHEBI:30879"/>
        <dbReference type="ChEBI" id="CHEBI:43474"/>
        <dbReference type="ChEBI" id="CHEBI:67140"/>
        <dbReference type="EC" id="3.1.3.1"/>
    </reaction>
</comment>
<proteinExistence type="inferred from homology"/>
<evidence type="ECO:0000256" key="9">
    <source>
        <dbReference type="PIRSR" id="PIRSR601952-1"/>
    </source>
</evidence>
<comment type="subcellular location">
    <subcellularLocation>
        <location evidence="1">Cell membrane</location>
        <topology evidence="1">Lipid-anchor</topology>
        <topology evidence="1">GPI-anchor</topology>
    </subcellularLocation>
</comment>
<feature type="binding site" evidence="10">
    <location>
        <position position="49"/>
    </location>
    <ligand>
        <name>Mg(2+)</name>
        <dbReference type="ChEBI" id="CHEBI:18420"/>
    </ligand>
</feature>
<dbReference type="PRINTS" id="PR00113">
    <property type="entry name" value="ALKPHPHTASE"/>
</dbReference>
<dbReference type="InterPro" id="IPR001952">
    <property type="entry name" value="Alkaline_phosphatase"/>
</dbReference>
<dbReference type="GO" id="GO:0046872">
    <property type="term" value="F:metal ion binding"/>
    <property type="evidence" value="ECO:0007669"/>
    <property type="project" value="UniProtKB-KW"/>
</dbReference>
<dbReference type="GO" id="GO:0005886">
    <property type="term" value="C:plasma membrane"/>
    <property type="evidence" value="ECO:0007669"/>
    <property type="project" value="UniProtKB-SubCell"/>
</dbReference>
<keyword evidence="4" id="KW-0336">GPI-anchor</keyword>
<feature type="active site" description="Phosphoserine intermediate" evidence="9">
    <location>
        <position position="99"/>
    </location>
</feature>
<dbReference type="SUPFAM" id="SSF53649">
    <property type="entry name" value="Alkaline phosphatase-like"/>
    <property type="match status" value="1"/>
</dbReference>
<dbReference type="InterPro" id="IPR018299">
    <property type="entry name" value="Alkaline_phosphatase_AS"/>
</dbReference>
<evidence type="ECO:0000256" key="7">
    <source>
        <dbReference type="ARBA" id="ARBA00022833"/>
    </source>
</evidence>
<dbReference type="PANTHER" id="PTHR11596">
    <property type="entry name" value="ALKALINE PHOSPHATASE"/>
    <property type="match status" value="1"/>
</dbReference>
<feature type="binding site" evidence="10">
    <location>
        <position position="160"/>
    </location>
    <ligand>
        <name>Mg(2+)</name>
        <dbReference type="ChEBI" id="CHEBI:18420"/>
    </ligand>
</feature>
<comment type="caution">
    <text evidence="13">The sequence shown here is derived from an EMBL/GenBank/DDBJ whole genome shotgun (WGS) entry which is preliminary data.</text>
</comment>
<keyword evidence="4" id="KW-0472">Membrane</keyword>
<evidence type="ECO:0000256" key="12">
    <source>
        <dbReference type="RuleBase" id="RU003947"/>
    </source>
</evidence>
<evidence type="ECO:0000256" key="8">
    <source>
        <dbReference type="ARBA" id="ARBA00022842"/>
    </source>
</evidence>